<dbReference type="PANTHER" id="PTHR42770">
    <property type="entry name" value="AMINO ACID TRANSPORTER-RELATED"/>
    <property type="match status" value="1"/>
</dbReference>
<keyword evidence="4 6" id="KW-1133">Transmembrane helix</keyword>
<dbReference type="GO" id="GO:0022857">
    <property type="term" value="F:transmembrane transporter activity"/>
    <property type="evidence" value="ECO:0007669"/>
    <property type="project" value="InterPro"/>
</dbReference>
<evidence type="ECO:0000256" key="3">
    <source>
        <dbReference type="ARBA" id="ARBA00022692"/>
    </source>
</evidence>
<keyword evidence="2" id="KW-1003">Cell membrane</keyword>
<comment type="caution">
    <text evidence="7">The sequence shown here is derived from an EMBL/GenBank/DDBJ whole genome shotgun (WGS) entry which is preliminary data.</text>
</comment>
<evidence type="ECO:0000256" key="4">
    <source>
        <dbReference type="ARBA" id="ARBA00022989"/>
    </source>
</evidence>
<feature type="transmembrane region" description="Helical" evidence="6">
    <location>
        <begin position="224"/>
        <end position="246"/>
    </location>
</feature>
<keyword evidence="3 6" id="KW-0812">Transmembrane</keyword>
<dbReference type="RefSeq" id="WP_061995371.1">
    <property type="nucleotide sequence ID" value="NZ_JAAGPU010000025.1"/>
</dbReference>
<feature type="transmembrane region" description="Helical" evidence="6">
    <location>
        <begin position="376"/>
        <end position="396"/>
    </location>
</feature>
<proteinExistence type="predicted"/>
<feature type="transmembrane region" description="Helical" evidence="6">
    <location>
        <begin position="342"/>
        <end position="364"/>
    </location>
</feature>
<name>A0A6M0H836_9CLOT</name>
<dbReference type="Proteomes" id="UP000481872">
    <property type="component" value="Unassembled WGS sequence"/>
</dbReference>
<sequence length="436" mass="45993">MSNKKKIGFWSIVLLGINSIIGSGIFLLPNQAMELIGPASLGVILFDMLLVVSIALCFAEVGGMFSKNGGPYVYAKEAFGSFVGFEVGFMKWAIGIIAWATMAVGFVTALSAVWPAAGEGMMKNIIIIVILGGLGIINILGVSISKVLNNIITVGKLVPLFIFIAVGIFFIKGSNFTPVFPSGVYQGGSFGAAALLIFYAFTGFESIAVAAEDMENPEKNIPKAIITVMIIVSVVYLLIQTVSIGILGEQLALTKTPVADASAVFLGSWGGILVTAGTLISIGGINIAASFITPRTAVALAEDGLLPKCLNKYNKKGTPYIAIIVTVALTIPVALSGSFTKLAAISVVSRFAQYVPTCLSVLVLRKKRPDLKSSFRIPLGPVIPILAVVVSGWLLVQSSMEKILWGLGGLVIGVPIYLLMINMNKKNKNNNSEKVA</sequence>
<gene>
    <name evidence="7" type="ORF">G3M99_12915</name>
</gene>
<dbReference type="PIRSF" id="PIRSF006060">
    <property type="entry name" value="AA_transporter"/>
    <property type="match status" value="1"/>
</dbReference>
<evidence type="ECO:0000256" key="5">
    <source>
        <dbReference type="ARBA" id="ARBA00023136"/>
    </source>
</evidence>
<feature type="transmembrane region" description="Helical" evidence="6">
    <location>
        <begin position="7"/>
        <end position="29"/>
    </location>
</feature>
<protein>
    <submittedName>
        <fullName evidence="7">Amino acid permease</fullName>
    </submittedName>
</protein>
<feature type="transmembrane region" description="Helical" evidence="6">
    <location>
        <begin position="191"/>
        <end position="212"/>
    </location>
</feature>
<feature type="transmembrane region" description="Helical" evidence="6">
    <location>
        <begin position="125"/>
        <end position="144"/>
    </location>
</feature>
<dbReference type="AlphaFoldDB" id="A0A6M0H836"/>
<feature type="transmembrane region" description="Helical" evidence="6">
    <location>
        <begin position="92"/>
        <end position="113"/>
    </location>
</feature>
<evidence type="ECO:0000313" key="7">
    <source>
        <dbReference type="EMBL" id="NEU05732.1"/>
    </source>
</evidence>
<dbReference type="InterPro" id="IPR002293">
    <property type="entry name" value="AA/rel_permease1"/>
</dbReference>
<evidence type="ECO:0000256" key="1">
    <source>
        <dbReference type="ARBA" id="ARBA00004651"/>
    </source>
</evidence>
<dbReference type="EMBL" id="JAAGPU010000025">
    <property type="protein sequence ID" value="NEU05732.1"/>
    <property type="molecule type" value="Genomic_DNA"/>
</dbReference>
<comment type="subcellular location">
    <subcellularLocation>
        <location evidence="1">Cell membrane</location>
        <topology evidence="1">Multi-pass membrane protein</topology>
    </subcellularLocation>
</comment>
<organism evidence="7 8">
    <name type="scientific">Clostridium senegalense</name>
    <dbReference type="NCBI Taxonomy" id="1465809"/>
    <lineage>
        <taxon>Bacteria</taxon>
        <taxon>Bacillati</taxon>
        <taxon>Bacillota</taxon>
        <taxon>Clostridia</taxon>
        <taxon>Eubacteriales</taxon>
        <taxon>Clostridiaceae</taxon>
        <taxon>Clostridium</taxon>
    </lineage>
</organism>
<feature type="transmembrane region" description="Helical" evidence="6">
    <location>
        <begin position="151"/>
        <end position="171"/>
    </location>
</feature>
<dbReference type="Pfam" id="PF13520">
    <property type="entry name" value="AA_permease_2"/>
    <property type="match status" value="1"/>
</dbReference>
<feature type="transmembrane region" description="Helical" evidence="6">
    <location>
        <begin position="402"/>
        <end position="421"/>
    </location>
</feature>
<keyword evidence="8" id="KW-1185">Reference proteome</keyword>
<dbReference type="GO" id="GO:0005886">
    <property type="term" value="C:plasma membrane"/>
    <property type="evidence" value="ECO:0007669"/>
    <property type="project" value="UniProtKB-SubCell"/>
</dbReference>
<feature type="transmembrane region" description="Helical" evidence="6">
    <location>
        <begin position="266"/>
        <end position="289"/>
    </location>
</feature>
<dbReference type="Gene3D" id="1.20.1740.10">
    <property type="entry name" value="Amino acid/polyamine transporter I"/>
    <property type="match status" value="1"/>
</dbReference>
<dbReference type="PANTHER" id="PTHR42770:SF18">
    <property type="entry name" value="ARGININE_AGMATINE ANTIPORTER"/>
    <property type="match status" value="1"/>
</dbReference>
<evidence type="ECO:0000256" key="2">
    <source>
        <dbReference type="ARBA" id="ARBA00022475"/>
    </source>
</evidence>
<dbReference type="InterPro" id="IPR050367">
    <property type="entry name" value="APC_superfamily"/>
</dbReference>
<reference evidence="7 8" key="1">
    <citation type="submission" date="2020-02" db="EMBL/GenBank/DDBJ databases">
        <title>Genome assembly of a novel Clostridium senegalense strain.</title>
        <authorList>
            <person name="Gupta T.B."/>
            <person name="Jauregui R."/>
            <person name="Maclean P."/>
            <person name="Nawarathana A."/>
            <person name="Brightwell G."/>
        </authorList>
    </citation>
    <scope>NUCLEOTIDE SEQUENCE [LARGE SCALE GENOMIC DNA]</scope>
    <source>
        <strain evidence="7 8">AGRFS4</strain>
    </source>
</reference>
<feature type="transmembrane region" description="Helical" evidence="6">
    <location>
        <begin position="317"/>
        <end position="336"/>
    </location>
</feature>
<keyword evidence="5 6" id="KW-0472">Membrane</keyword>
<evidence type="ECO:0000313" key="8">
    <source>
        <dbReference type="Proteomes" id="UP000481872"/>
    </source>
</evidence>
<accession>A0A6M0H836</accession>
<feature type="transmembrane region" description="Helical" evidence="6">
    <location>
        <begin position="35"/>
        <end position="59"/>
    </location>
</feature>
<evidence type="ECO:0000256" key="6">
    <source>
        <dbReference type="SAM" id="Phobius"/>
    </source>
</evidence>